<evidence type="ECO:0000256" key="2">
    <source>
        <dbReference type="ARBA" id="ARBA00023315"/>
    </source>
</evidence>
<dbReference type="Gene3D" id="3.40.630.30">
    <property type="match status" value="1"/>
</dbReference>
<evidence type="ECO:0000256" key="1">
    <source>
        <dbReference type="ARBA" id="ARBA00022679"/>
    </source>
</evidence>
<keyword evidence="5" id="KW-1185">Reference proteome</keyword>
<keyword evidence="2" id="KW-0012">Acyltransferase</keyword>
<dbReference type="InterPro" id="IPR000182">
    <property type="entry name" value="GNAT_dom"/>
</dbReference>
<organism evidence="4 5">
    <name type="scientific">Leptolyngbya subtilissima DQ-A4</name>
    <dbReference type="NCBI Taxonomy" id="2933933"/>
    <lineage>
        <taxon>Bacteria</taxon>
        <taxon>Bacillati</taxon>
        <taxon>Cyanobacteriota</taxon>
        <taxon>Cyanophyceae</taxon>
        <taxon>Leptolyngbyales</taxon>
        <taxon>Leptolyngbyaceae</taxon>
        <taxon>Leptolyngbya group</taxon>
        <taxon>Leptolyngbya</taxon>
    </lineage>
</organism>
<dbReference type="EMBL" id="JAMPKX010000017">
    <property type="protein sequence ID" value="MEP0949980.1"/>
    <property type="molecule type" value="Genomic_DNA"/>
</dbReference>
<reference evidence="4 5" key="1">
    <citation type="submission" date="2022-04" db="EMBL/GenBank/DDBJ databases">
        <title>Positive selection, recombination, and allopatry shape intraspecific diversity of widespread and dominant cyanobacteria.</title>
        <authorList>
            <person name="Wei J."/>
            <person name="Shu W."/>
            <person name="Hu C."/>
        </authorList>
    </citation>
    <scope>NUCLEOTIDE SEQUENCE [LARGE SCALE GENOMIC DNA]</scope>
    <source>
        <strain evidence="4 5">DQ-A4</strain>
    </source>
</reference>
<comment type="caution">
    <text evidence="4">The sequence shown here is derived from an EMBL/GenBank/DDBJ whole genome shotgun (WGS) entry which is preliminary data.</text>
</comment>
<keyword evidence="1" id="KW-0808">Transferase</keyword>
<name>A0ABV0KB15_9CYAN</name>
<dbReference type="Pfam" id="PF00583">
    <property type="entry name" value="Acetyltransf_1"/>
    <property type="match status" value="1"/>
</dbReference>
<dbReference type="PANTHER" id="PTHR43877">
    <property type="entry name" value="AMINOALKYLPHOSPHONATE N-ACETYLTRANSFERASE-RELATED-RELATED"/>
    <property type="match status" value="1"/>
</dbReference>
<protein>
    <submittedName>
        <fullName evidence="4">GNAT family N-acetyltransferase</fullName>
    </submittedName>
</protein>
<evidence type="ECO:0000313" key="5">
    <source>
        <dbReference type="Proteomes" id="UP001482513"/>
    </source>
</evidence>
<feature type="domain" description="N-acetyltransferase" evidence="3">
    <location>
        <begin position="1"/>
        <end position="172"/>
    </location>
</feature>
<accession>A0ABV0KB15</accession>
<dbReference type="PROSITE" id="PS51186">
    <property type="entry name" value="GNAT"/>
    <property type="match status" value="1"/>
</dbReference>
<dbReference type="InterPro" id="IPR050832">
    <property type="entry name" value="Bact_Acetyltransf"/>
</dbReference>
<dbReference type="RefSeq" id="WP_190704505.1">
    <property type="nucleotide sequence ID" value="NZ_JAMPKX010000017.1"/>
</dbReference>
<evidence type="ECO:0000259" key="3">
    <source>
        <dbReference type="PROSITE" id="PS51186"/>
    </source>
</evidence>
<dbReference type="InterPro" id="IPR016181">
    <property type="entry name" value="Acyl_CoA_acyltransferase"/>
</dbReference>
<dbReference type="CDD" id="cd04301">
    <property type="entry name" value="NAT_SF"/>
    <property type="match status" value="1"/>
</dbReference>
<dbReference type="PANTHER" id="PTHR43877:SF1">
    <property type="entry name" value="ACETYLTRANSFERASE"/>
    <property type="match status" value="1"/>
</dbReference>
<sequence>MEIRFLNSEDVAAYRDLRLYALKESPTAFASSYEQEAQFSLSNFAARLRPNNDAAGGIFGAFSDRTQLIGMLGFSREHRPKRAHVGSLWSMYVLPEFRGQSAGSALLDHAIAHAQGLDGLRQLVLSVTAGNVAASALYESRGFEIFGLERDSLCIDGTYFDEEHLILRLPSDVEPASLTG</sequence>
<gene>
    <name evidence="4" type="ORF">NC992_24120</name>
</gene>
<evidence type="ECO:0000313" key="4">
    <source>
        <dbReference type="EMBL" id="MEP0949980.1"/>
    </source>
</evidence>
<dbReference type="Proteomes" id="UP001482513">
    <property type="component" value="Unassembled WGS sequence"/>
</dbReference>
<dbReference type="SUPFAM" id="SSF55729">
    <property type="entry name" value="Acyl-CoA N-acyltransferases (Nat)"/>
    <property type="match status" value="1"/>
</dbReference>
<proteinExistence type="predicted"/>